<sequence length="259" mass="29818">MSSYSSIEESWEKEMTTLLIDQTTRTKLKKQNRSPVSFKCRILFVKKSLRLTRELIEELSKCKGNDTHESYHDVQFMSYDQLALMMIIDGLFLLAMLDKYVESNKIPDCSTFLRVLSSSDKMLPKDAILEDIVKLENQIPRFVLKNIFSKTCCEEEEYLPNLFVESSRKMSPINVEWHECVLKSVEHRHLLDLLYQYITLKKDSKKTNKNHSNKTKTEDSAGDLEAAEGPPNCSLSSQCLWRKSGDIVPGKASVNSFSI</sequence>
<evidence type="ECO:0000256" key="1">
    <source>
        <dbReference type="SAM" id="MobiDB-lite"/>
    </source>
</evidence>
<name>A0AAV5LK56_9ROSI</name>
<dbReference type="AlphaFoldDB" id="A0AAV5LK56"/>
<protein>
    <submittedName>
        <fullName evidence="2">Uncharacterized protein</fullName>
    </submittedName>
</protein>
<organism evidence="2 3">
    <name type="scientific">Rubroshorea leprosula</name>
    <dbReference type="NCBI Taxonomy" id="152421"/>
    <lineage>
        <taxon>Eukaryota</taxon>
        <taxon>Viridiplantae</taxon>
        <taxon>Streptophyta</taxon>
        <taxon>Embryophyta</taxon>
        <taxon>Tracheophyta</taxon>
        <taxon>Spermatophyta</taxon>
        <taxon>Magnoliopsida</taxon>
        <taxon>eudicotyledons</taxon>
        <taxon>Gunneridae</taxon>
        <taxon>Pentapetalae</taxon>
        <taxon>rosids</taxon>
        <taxon>malvids</taxon>
        <taxon>Malvales</taxon>
        <taxon>Dipterocarpaceae</taxon>
        <taxon>Rubroshorea</taxon>
    </lineage>
</organism>
<dbReference type="EMBL" id="BPVZ01000124">
    <property type="protein sequence ID" value="GKV37801.1"/>
    <property type="molecule type" value="Genomic_DNA"/>
</dbReference>
<evidence type="ECO:0000313" key="3">
    <source>
        <dbReference type="Proteomes" id="UP001054252"/>
    </source>
</evidence>
<gene>
    <name evidence="2" type="ORF">SLEP1_g45784</name>
</gene>
<evidence type="ECO:0000313" key="2">
    <source>
        <dbReference type="EMBL" id="GKV37801.1"/>
    </source>
</evidence>
<comment type="caution">
    <text evidence="2">The sequence shown here is derived from an EMBL/GenBank/DDBJ whole genome shotgun (WGS) entry which is preliminary data.</text>
</comment>
<accession>A0AAV5LK56</accession>
<keyword evidence="3" id="KW-1185">Reference proteome</keyword>
<dbReference type="InterPro" id="IPR004158">
    <property type="entry name" value="DUF247_pln"/>
</dbReference>
<dbReference type="Pfam" id="PF03140">
    <property type="entry name" value="DUF247"/>
    <property type="match status" value="1"/>
</dbReference>
<feature type="region of interest" description="Disordered" evidence="1">
    <location>
        <begin position="206"/>
        <end position="234"/>
    </location>
</feature>
<reference evidence="2 3" key="1">
    <citation type="journal article" date="2021" name="Commun. Biol.">
        <title>The genome of Shorea leprosula (Dipterocarpaceae) highlights the ecological relevance of drought in aseasonal tropical rainforests.</title>
        <authorList>
            <person name="Ng K.K.S."/>
            <person name="Kobayashi M.J."/>
            <person name="Fawcett J.A."/>
            <person name="Hatakeyama M."/>
            <person name="Paape T."/>
            <person name="Ng C.H."/>
            <person name="Ang C.C."/>
            <person name="Tnah L.H."/>
            <person name="Lee C.T."/>
            <person name="Nishiyama T."/>
            <person name="Sese J."/>
            <person name="O'Brien M.J."/>
            <person name="Copetti D."/>
            <person name="Mohd Noor M.I."/>
            <person name="Ong R.C."/>
            <person name="Putra M."/>
            <person name="Sireger I.Z."/>
            <person name="Indrioko S."/>
            <person name="Kosugi Y."/>
            <person name="Izuno A."/>
            <person name="Isagi Y."/>
            <person name="Lee S.L."/>
            <person name="Shimizu K.K."/>
        </authorList>
    </citation>
    <scope>NUCLEOTIDE SEQUENCE [LARGE SCALE GENOMIC DNA]</scope>
    <source>
        <strain evidence="2">214</strain>
    </source>
</reference>
<dbReference type="Proteomes" id="UP001054252">
    <property type="component" value="Unassembled WGS sequence"/>
</dbReference>
<dbReference type="PANTHER" id="PTHR31549:SF277">
    <property type="entry name" value="OS08G0167400 PROTEIN"/>
    <property type="match status" value="1"/>
</dbReference>
<dbReference type="PANTHER" id="PTHR31549">
    <property type="entry name" value="PROTEIN, PUTATIVE (DUF247)-RELATED-RELATED"/>
    <property type="match status" value="1"/>
</dbReference>
<proteinExistence type="predicted"/>